<reference evidence="7" key="1">
    <citation type="submission" date="2024-02" db="EMBL/GenBank/DDBJ databases">
        <authorList>
            <consortium name="ELIXIR-Norway"/>
            <consortium name="Elixir Norway"/>
        </authorList>
    </citation>
    <scope>NUCLEOTIDE SEQUENCE</scope>
</reference>
<keyword evidence="4" id="KW-0906">Nuclear pore complex</keyword>
<evidence type="ECO:0000259" key="6">
    <source>
        <dbReference type="PROSITE" id="PS50196"/>
    </source>
</evidence>
<evidence type="ECO:0000256" key="3">
    <source>
        <dbReference type="ARBA" id="ARBA00023010"/>
    </source>
</evidence>
<dbReference type="InterPro" id="IPR045255">
    <property type="entry name" value="RanBP1-like"/>
</dbReference>
<dbReference type="SUPFAM" id="SSF50729">
    <property type="entry name" value="PH domain-like"/>
    <property type="match status" value="1"/>
</dbReference>
<dbReference type="PROSITE" id="PS50196">
    <property type="entry name" value="RANBD1"/>
    <property type="match status" value="1"/>
</dbReference>
<dbReference type="PANTHER" id="PTHR23138">
    <property type="entry name" value="RAN BINDING PROTEIN"/>
    <property type="match status" value="1"/>
</dbReference>
<evidence type="ECO:0000256" key="5">
    <source>
        <dbReference type="SAM" id="MobiDB-lite"/>
    </source>
</evidence>
<evidence type="ECO:0000313" key="7">
    <source>
        <dbReference type="EMBL" id="CAK9207419.1"/>
    </source>
</evidence>
<evidence type="ECO:0000313" key="8">
    <source>
        <dbReference type="Proteomes" id="UP001497512"/>
    </source>
</evidence>
<dbReference type="Proteomes" id="UP001497512">
    <property type="component" value="Chromosome 16"/>
</dbReference>
<dbReference type="Gene3D" id="2.30.29.30">
    <property type="entry name" value="Pleckstrin-homology domain (PH domain)/Phosphotyrosine-binding domain (PTB)"/>
    <property type="match status" value="1"/>
</dbReference>
<proteinExistence type="predicted"/>
<feature type="domain" description="RanBD1" evidence="6">
    <location>
        <begin position="246"/>
        <end position="376"/>
    </location>
</feature>
<keyword evidence="2" id="KW-0509">mRNA transport</keyword>
<keyword evidence="4" id="KW-0653">Protein transport</keyword>
<protein>
    <recommendedName>
        <fullName evidence="6">RanBD1 domain-containing protein</fullName>
    </recommendedName>
</protein>
<gene>
    <name evidence="7" type="ORF">CSSPTR1EN2_LOCUS8797</name>
</gene>
<dbReference type="InterPro" id="IPR011993">
    <property type="entry name" value="PH-like_dom_sf"/>
</dbReference>
<sequence>MAGGKRKSEDDGQSLNTRVAPVPMKQFGEDSAFPSLPPLDHKRAVQCLQHVRALNTQFSSWVQNQEREHLDELWQGGMEDYLKHATTIMAEFRDVVDWVKAKTSSSMPGILTSTNTASSLPAVTTAKPSGNVTSILQNVSNTSGAGGFWNQTSSFPPMTSSSGFNGMSSGLGFGSAHFKPTSAPLPMFPSFGVVSSAPIFSSPTPQPSLSISLPQSTPFSTVVHGTVEEADDREEIEEPSSPSLKRTEEAGIKVIHDVKSKLYIKGDKGAEKPWKDMGIGQLTLRCNEDTKQGSKEAKATIVFRNDVGKVLLNAMLYPNMKANIQKTSVSTILYSASPGGGENGNNAMARMYLIKLSSESEAKSLADAILANAPNT</sequence>
<keyword evidence="2" id="KW-0813">Transport</keyword>
<keyword evidence="3" id="KW-0811">Translocation</keyword>
<feature type="compositionally biased region" description="Basic and acidic residues" evidence="5">
    <location>
        <begin position="1"/>
        <end position="10"/>
    </location>
</feature>
<keyword evidence="4" id="KW-0539">Nucleus</keyword>
<dbReference type="CDD" id="cd13170">
    <property type="entry name" value="RanBD_NUP50"/>
    <property type="match status" value="1"/>
</dbReference>
<evidence type="ECO:0000256" key="1">
    <source>
        <dbReference type="ARBA" id="ARBA00004567"/>
    </source>
</evidence>
<evidence type="ECO:0000256" key="2">
    <source>
        <dbReference type="ARBA" id="ARBA00022816"/>
    </source>
</evidence>
<keyword evidence="8" id="KW-1185">Reference proteome</keyword>
<dbReference type="InterPro" id="IPR000156">
    <property type="entry name" value="Ran_bind_dom"/>
</dbReference>
<organism evidence="7 8">
    <name type="scientific">Sphagnum troendelagicum</name>
    <dbReference type="NCBI Taxonomy" id="128251"/>
    <lineage>
        <taxon>Eukaryota</taxon>
        <taxon>Viridiplantae</taxon>
        <taxon>Streptophyta</taxon>
        <taxon>Embryophyta</taxon>
        <taxon>Bryophyta</taxon>
        <taxon>Sphagnophytina</taxon>
        <taxon>Sphagnopsida</taxon>
        <taxon>Sphagnales</taxon>
        <taxon>Sphagnaceae</taxon>
        <taxon>Sphagnum</taxon>
    </lineage>
</organism>
<feature type="region of interest" description="Disordered" evidence="5">
    <location>
        <begin position="1"/>
        <end position="23"/>
    </location>
</feature>
<accession>A0ABP0TXC5</accession>
<comment type="subcellular location">
    <subcellularLocation>
        <location evidence="1">Nucleus</location>
        <location evidence="1">Nuclear pore complex</location>
    </subcellularLocation>
</comment>
<evidence type="ECO:0000256" key="4">
    <source>
        <dbReference type="ARBA" id="ARBA00023132"/>
    </source>
</evidence>
<dbReference type="Pfam" id="PF00638">
    <property type="entry name" value="Ran_BP1"/>
    <property type="match status" value="1"/>
</dbReference>
<dbReference type="EMBL" id="OZ019908">
    <property type="protein sequence ID" value="CAK9207419.1"/>
    <property type="molecule type" value="Genomic_DNA"/>
</dbReference>
<name>A0ABP0TXC5_9BRYO</name>
<dbReference type="PANTHER" id="PTHR23138:SF141">
    <property type="entry name" value="NUCLEAR PORE COMPLEX PROTEIN NUP50"/>
    <property type="match status" value="1"/>
</dbReference>